<keyword evidence="8" id="KW-1185">Reference proteome</keyword>
<dbReference type="Pfam" id="PF00412">
    <property type="entry name" value="LIM"/>
    <property type="match status" value="1"/>
</dbReference>
<dbReference type="PROSITE" id="PS50023">
    <property type="entry name" value="LIM_DOMAIN_2"/>
    <property type="match status" value="1"/>
</dbReference>
<evidence type="ECO:0000256" key="5">
    <source>
        <dbReference type="SAM" id="MobiDB-lite"/>
    </source>
</evidence>
<feature type="compositionally biased region" description="Basic and acidic residues" evidence="5">
    <location>
        <begin position="431"/>
        <end position="457"/>
    </location>
</feature>
<dbReference type="SMART" id="SM00132">
    <property type="entry name" value="LIM"/>
    <property type="match status" value="1"/>
</dbReference>
<feature type="region of interest" description="Disordered" evidence="5">
    <location>
        <begin position="165"/>
        <end position="288"/>
    </location>
</feature>
<dbReference type="PANTHER" id="PTHR24206">
    <property type="entry name" value="OS06G0237300 PROTEIN"/>
    <property type="match status" value="1"/>
</dbReference>
<dbReference type="RefSeq" id="XP_042185070.1">
    <property type="nucleotide sequence ID" value="XM_042329136.1"/>
</dbReference>
<dbReference type="GO" id="GO:0046872">
    <property type="term" value="F:metal ion binding"/>
    <property type="evidence" value="ECO:0007669"/>
    <property type="project" value="UniProtKB-KW"/>
</dbReference>
<sequence>METVNTLRKSQSLRSLSGFGVKERSWETSKSSLWDNKKSVSQLVQHYQSCVELSTSETNEEKIKVCNASLSFSSPREEMSVGLVSPWRRLESRGDQVDRLGTDSGSFLLSRSRSMDHLPQRDRAPEGTSALRALFESKATLQEDFYSSTILNIASPASRMVAGIQSSEMEKDRPLGARRGYSTEETNGRKDNTQRAVQGERRKTISGVPESSVRGSRITTPDEKRSLQLSYRDTPSRQGRDRERTSSSVRDRSALYLSRVAAAESPGSSTHTKSSSSSGKRTTGRKFQSPEKEICSTCLTPVYPMEKMVANKLVLHNSCFCCKHCKKKLSIRNYSSLYGEFYCISHYDQLFKRKGNYDEGFGHKQHKDRWLPKPQEPEPDNKNDKKIPKGSTRSKGPKANMAVGDPKANMTVGDFVDGLAEPSAGVSQGKSVREPISDSSPDSRNKLKHSWPPEKKWTGVSRSSAQQVNTPRPIVPVTDTPTQERSLINHRSENLAGKNTPKRNQVEVRKEVLSEQDNIHPTATASGRREISKTDVIDSPEAPRTEKTRPWSVSSKRALFQQETVTTVKTVVSSSRTMPGSSVTTTKQKTEQVKSTPSAVKKYISISDGKKDSAGKTKKSVRFSPSLDDDLDKEDSPSASELNSDSENQNQNGHPGYASVEEIDNNITMKQGHLSVEAEEREVQSEVIYNPYQYNSHEKITDPYEYNSHEKMEGHNGEHVDSAQASVAEHAGIGVSQENTQFEVPVAVNTNSESLNGLLLTSDIVDNPHVVQVNDHSTPEAKTVNLPEPAEMMDIGAEQVEQSDSVDQKVRESEPNLEEKNRTNTENQLDGSDEVQQQETTVDQSKGVGRSNSSKSSVNKQNEKTPMKKGGSWSNRKSPLSKLFTSGGNEKTNKAETTDKKKPDAKPRSILGKLFQSSPDKGQDLKKTQETKADTEDERKETVSVQTEEKHVEGMKDEVFDTEKGTGGDLAKPSPLEQPEGVSNVIENSFSEDLNPFNSVLIEGNTTDTLPSLESTIPLIVPDFTGDNLSPVEPILLASEYISSVVDAEDMNPFSDPEPTSQGSEVESLSIFDTALPVSSDLNSSSTVVNDTEMTVADKILEASTDQTLTSKSGDDVSCPVSGPLWDTVDDPFGNGVNSRPAVPLTTQTNPDASLNLMNQTFGVLGVEENNLSEGGLFNLGGEVSQESPNPFDPPQPQEDIFINVSGDTSSSTVSLSHDFLSASAPAADSFSMLGSQMKSTENQDIFGIGNEFIVPDQARQDETNTTEQDHTEIQSQNLFDLSTPTPIQAVSNNVDFDIFGTECSTSITAQSPASNVFGQDGADPFADPYTFSDDIFGMTNNSVSGDTVTEKPSQTNSNSSTFDDFLGLDTPEIAITPVAPAQSQSLFIDDTFSSEPVMQPSSAPSNPDMFMDGFLDPIGGNTATTTVTATSASDNSWMDDFLG</sequence>
<feature type="compositionally biased region" description="Polar residues" evidence="5">
    <location>
        <begin position="515"/>
        <end position="525"/>
    </location>
</feature>
<dbReference type="GeneID" id="112260929"/>
<feature type="compositionally biased region" description="Low complexity" evidence="5">
    <location>
        <begin position="267"/>
        <end position="281"/>
    </location>
</feature>
<organism evidence="7 8">
    <name type="scientific">Oncorhynchus tshawytscha</name>
    <name type="common">Chinook salmon</name>
    <name type="synonym">Salmo tshawytscha</name>
    <dbReference type="NCBI Taxonomy" id="74940"/>
    <lineage>
        <taxon>Eukaryota</taxon>
        <taxon>Metazoa</taxon>
        <taxon>Chordata</taxon>
        <taxon>Craniata</taxon>
        <taxon>Vertebrata</taxon>
        <taxon>Euteleostomi</taxon>
        <taxon>Actinopterygii</taxon>
        <taxon>Neopterygii</taxon>
        <taxon>Teleostei</taxon>
        <taxon>Protacanthopterygii</taxon>
        <taxon>Salmoniformes</taxon>
        <taxon>Salmonidae</taxon>
        <taxon>Salmoninae</taxon>
        <taxon>Oncorhynchus</taxon>
    </lineage>
</organism>
<evidence type="ECO:0000256" key="2">
    <source>
        <dbReference type="ARBA" id="ARBA00022833"/>
    </source>
</evidence>
<feature type="region of interest" description="Disordered" evidence="5">
    <location>
        <begin position="362"/>
        <end position="554"/>
    </location>
</feature>
<dbReference type="Ensembl" id="ENSOTST00005072229.2">
    <property type="protein sequence ID" value="ENSOTSP00005066513.2"/>
    <property type="gene ID" value="ENSOTSG00005031731.2"/>
</dbReference>
<accession>A0A8C8M5A7</accession>
<evidence type="ECO:0000259" key="6">
    <source>
        <dbReference type="PROSITE" id="PS50023"/>
    </source>
</evidence>
<evidence type="ECO:0000256" key="3">
    <source>
        <dbReference type="ARBA" id="ARBA00023038"/>
    </source>
</evidence>
<keyword evidence="3 4" id="KW-0440">LIM domain</keyword>
<dbReference type="AlphaFoldDB" id="A0A8C8M5A7"/>
<dbReference type="CTD" id="165904"/>
<dbReference type="Proteomes" id="UP000694402">
    <property type="component" value="Unassembled WGS sequence"/>
</dbReference>
<evidence type="ECO:0000313" key="8">
    <source>
        <dbReference type="Proteomes" id="UP000694402"/>
    </source>
</evidence>
<feature type="compositionally biased region" description="Polar residues" evidence="5">
    <location>
        <begin position="637"/>
        <end position="653"/>
    </location>
</feature>
<feature type="compositionally biased region" description="Basic and acidic residues" evidence="5">
    <location>
        <begin position="186"/>
        <end position="203"/>
    </location>
</feature>
<feature type="compositionally biased region" description="Basic and acidic residues" evidence="5">
    <location>
        <begin position="527"/>
        <end position="549"/>
    </location>
</feature>
<feature type="compositionally biased region" description="Basic and acidic residues" evidence="5">
    <location>
        <begin position="891"/>
        <end position="907"/>
    </location>
</feature>
<feature type="domain" description="LIM zinc-binding" evidence="6">
    <location>
        <begin position="293"/>
        <end position="353"/>
    </location>
</feature>
<feature type="compositionally biased region" description="Low complexity" evidence="5">
    <location>
        <begin position="571"/>
        <end position="587"/>
    </location>
</feature>
<feature type="compositionally biased region" description="Polar residues" evidence="5">
    <location>
        <begin position="460"/>
        <end position="470"/>
    </location>
</feature>
<feature type="compositionally biased region" description="Basic and acidic residues" evidence="5">
    <location>
        <begin position="921"/>
        <end position="966"/>
    </location>
</feature>
<feature type="compositionally biased region" description="Basic and acidic residues" evidence="5">
    <location>
        <begin position="362"/>
        <end position="387"/>
    </location>
</feature>
<feature type="compositionally biased region" description="Low complexity" evidence="5">
    <location>
        <begin position="845"/>
        <end position="859"/>
    </location>
</feature>
<feature type="compositionally biased region" description="Polar residues" evidence="5">
    <location>
        <begin position="824"/>
        <end position="844"/>
    </location>
</feature>
<feature type="region of interest" description="Disordered" evidence="5">
    <location>
        <begin position="799"/>
        <end position="981"/>
    </location>
</feature>
<evidence type="ECO:0000256" key="1">
    <source>
        <dbReference type="ARBA" id="ARBA00022723"/>
    </source>
</evidence>
<keyword evidence="2 4" id="KW-0862">Zinc</keyword>
<dbReference type="GeneTree" id="ENSGT00940000158377"/>
<name>A0A8C8M5A7_ONCTS</name>
<evidence type="ECO:0000313" key="7">
    <source>
        <dbReference type="Ensembl" id="ENSOTSP00005066513.2"/>
    </source>
</evidence>
<feature type="compositionally biased region" description="Polar residues" evidence="5">
    <location>
        <begin position="872"/>
        <end position="890"/>
    </location>
</feature>
<evidence type="ECO:0000256" key="4">
    <source>
        <dbReference type="PROSITE-ProRule" id="PRU00125"/>
    </source>
</evidence>
<proteinExistence type="predicted"/>
<feature type="region of interest" description="Disordered" evidence="5">
    <location>
        <begin position="571"/>
        <end position="658"/>
    </location>
</feature>
<reference evidence="7" key="2">
    <citation type="submission" date="2025-09" db="UniProtKB">
        <authorList>
            <consortium name="Ensembl"/>
        </authorList>
    </citation>
    <scope>IDENTIFICATION</scope>
</reference>
<feature type="compositionally biased region" description="Basic and acidic residues" evidence="5">
    <location>
        <begin position="504"/>
        <end position="513"/>
    </location>
</feature>
<protein>
    <recommendedName>
        <fullName evidence="6">LIM zinc-binding domain-containing protein</fullName>
    </recommendedName>
</protein>
<gene>
    <name evidence="7" type="primary">xirp1</name>
</gene>
<keyword evidence="1 4" id="KW-0479">Metal-binding</keyword>
<reference evidence="7" key="1">
    <citation type="submission" date="2025-08" db="UniProtKB">
        <authorList>
            <consortium name="Ensembl"/>
        </authorList>
    </citation>
    <scope>IDENTIFICATION</scope>
</reference>
<feature type="compositionally biased region" description="Basic and acidic residues" evidence="5">
    <location>
        <begin position="234"/>
        <end position="253"/>
    </location>
</feature>
<dbReference type="InterPro" id="IPR001781">
    <property type="entry name" value="Znf_LIM"/>
</dbReference>
<feature type="compositionally biased region" description="Basic and acidic residues" evidence="5">
    <location>
        <begin position="806"/>
        <end position="823"/>
    </location>
</feature>